<dbReference type="PANTHER" id="PTHR43777:SF1">
    <property type="entry name" value="MOLYBDENUM COFACTOR CYTIDYLYLTRANSFERASE"/>
    <property type="match status" value="1"/>
</dbReference>
<dbReference type="Gene3D" id="3.90.550.10">
    <property type="entry name" value="Spore Coat Polysaccharide Biosynthesis Protein SpsA, Chain A"/>
    <property type="match status" value="1"/>
</dbReference>
<keyword evidence="4" id="KW-1185">Reference proteome</keyword>
<evidence type="ECO:0000313" key="4">
    <source>
        <dbReference type="Proteomes" id="UP001143391"/>
    </source>
</evidence>
<evidence type="ECO:0000256" key="1">
    <source>
        <dbReference type="ARBA" id="ARBA00022842"/>
    </source>
</evidence>
<evidence type="ECO:0000313" key="3">
    <source>
        <dbReference type="EMBL" id="MDF0749124.1"/>
    </source>
</evidence>
<dbReference type="SUPFAM" id="SSF53448">
    <property type="entry name" value="Nucleotide-diphospho-sugar transferases"/>
    <property type="match status" value="1"/>
</dbReference>
<reference evidence="3" key="1">
    <citation type="submission" date="2022-07" db="EMBL/GenBank/DDBJ databases">
        <title>Marinobacter iranensis a new bacterium isolate from a hipersaline lake in Iran.</title>
        <authorList>
            <person name="Mohammad A.M.A."/>
            <person name="Cristina S.-P."/>
            <person name="Antonio V."/>
        </authorList>
    </citation>
    <scope>NUCLEOTIDE SEQUENCE</scope>
    <source>
        <strain evidence="3">71-i</strain>
    </source>
</reference>
<dbReference type="RefSeq" id="WP_275704610.1">
    <property type="nucleotide sequence ID" value="NZ_JANCMW010000001.1"/>
</dbReference>
<dbReference type="InterPro" id="IPR029044">
    <property type="entry name" value="Nucleotide-diphossugar_trans"/>
</dbReference>
<keyword evidence="1" id="KW-0460">Magnesium</keyword>
<gene>
    <name evidence="3" type="ORF">NLU14_02650</name>
</gene>
<name>A0ABT5Y643_9GAMM</name>
<accession>A0ABT5Y643</accession>
<dbReference type="PANTHER" id="PTHR43777">
    <property type="entry name" value="MOLYBDENUM COFACTOR CYTIDYLYLTRANSFERASE"/>
    <property type="match status" value="1"/>
</dbReference>
<evidence type="ECO:0000259" key="2">
    <source>
        <dbReference type="Pfam" id="PF12804"/>
    </source>
</evidence>
<dbReference type="Pfam" id="PF12804">
    <property type="entry name" value="NTP_transf_3"/>
    <property type="match status" value="1"/>
</dbReference>
<dbReference type="Proteomes" id="UP001143391">
    <property type="component" value="Unassembled WGS sequence"/>
</dbReference>
<dbReference type="EMBL" id="JANCMW010000001">
    <property type="protein sequence ID" value="MDF0749124.1"/>
    <property type="molecule type" value="Genomic_DNA"/>
</dbReference>
<comment type="caution">
    <text evidence="3">The sequence shown here is derived from an EMBL/GenBank/DDBJ whole genome shotgun (WGS) entry which is preliminary data.</text>
</comment>
<organism evidence="3 4">
    <name type="scientific">Marinobacter iranensis</name>
    <dbReference type="NCBI Taxonomy" id="2962607"/>
    <lineage>
        <taxon>Bacteria</taxon>
        <taxon>Pseudomonadati</taxon>
        <taxon>Pseudomonadota</taxon>
        <taxon>Gammaproteobacteria</taxon>
        <taxon>Pseudomonadales</taxon>
        <taxon>Marinobacteraceae</taxon>
        <taxon>Marinobacter</taxon>
    </lineage>
</organism>
<protein>
    <submittedName>
        <fullName evidence="3">Nucleotidyltransferase family protein</fullName>
    </submittedName>
</protein>
<dbReference type="CDD" id="cd04182">
    <property type="entry name" value="GT_2_like_f"/>
    <property type="match status" value="1"/>
</dbReference>
<dbReference type="InterPro" id="IPR025877">
    <property type="entry name" value="MobA-like_NTP_Trfase"/>
</dbReference>
<feature type="domain" description="MobA-like NTP transferase" evidence="2">
    <location>
        <begin position="14"/>
        <end position="172"/>
    </location>
</feature>
<proteinExistence type="predicted"/>
<sequence length="203" mass="21568">MERTGADNREAFPVLVLAAGASRRMGRAKALLPLDGGILMDHAIGQARLIGAPVTVVTGAWYPLVRFRCRTQPSAWVSAPDWRDGMSASLKAGVASLGAHAKGVFIILLDQPMIKQEALAQLREAAQSNPSQPVAADMNGKPGAPAYIPRRLWPQVMTLEGDRGAAAILARNNATRIAVAGAGSDVDTPGDWRRIRSQLAEQS</sequence>